<evidence type="ECO:0000313" key="5">
    <source>
        <dbReference type="EMBL" id="KAF6137487.1"/>
    </source>
</evidence>
<dbReference type="GO" id="GO:0004520">
    <property type="term" value="F:DNA endonuclease activity"/>
    <property type="evidence" value="ECO:0007669"/>
    <property type="project" value="TreeGrafter"/>
</dbReference>
<dbReference type="GO" id="GO:0004672">
    <property type="term" value="F:protein kinase activity"/>
    <property type="evidence" value="ECO:0007669"/>
    <property type="project" value="InterPro"/>
</dbReference>
<comment type="caution">
    <text evidence="5">The sequence shown here is derived from an EMBL/GenBank/DDBJ whole genome shotgun (WGS) entry which is preliminary data.</text>
</comment>
<evidence type="ECO:0000256" key="3">
    <source>
        <dbReference type="SAM" id="MobiDB-lite"/>
    </source>
</evidence>
<dbReference type="SUPFAM" id="SSF56112">
    <property type="entry name" value="Protein kinase-like (PK-like)"/>
    <property type="match status" value="1"/>
</dbReference>
<dbReference type="PANTHER" id="PTHR16171:SF7">
    <property type="entry name" value="DNA REPAIR PROTEIN RAD2"/>
    <property type="match status" value="1"/>
</dbReference>
<dbReference type="GO" id="GO:0003697">
    <property type="term" value="F:single-stranded DNA binding"/>
    <property type="evidence" value="ECO:0007669"/>
    <property type="project" value="TreeGrafter"/>
</dbReference>
<keyword evidence="6" id="KW-1185">Reference proteome</keyword>
<feature type="region of interest" description="Disordered" evidence="3">
    <location>
        <begin position="53"/>
        <end position="72"/>
    </location>
</feature>
<proteinExistence type="predicted"/>
<dbReference type="Gene3D" id="1.10.510.10">
    <property type="entry name" value="Transferase(Phosphotransferase) domain 1"/>
    <property type="match status" value="1"/>
</dbReference>
<comment type="subcellular location">
    <subcellularLocation>
        <location evidence="1">Nucleus</location>
    </subcellularLocation>
</comment>
<reference evidence="5 6" key="1">
    <citation type="journal article" date="2020" name="IScience">
        <title>Genome Sequencing of the Endangered Kingdonia uniflora (Circaeasteraceae, Ranunculales) Reveals Potential Mechanisms of Evolutionary Specialization.</title>
        <authorList>
            <person name="Sun Y."/>
            <person name="Deng T."/>
            <person name="Zhang A."/>
            <person name="Moore M.J."/>
            <person name="Landis J.B."/>
            <person name="Lin N."/>
            <person name="Zhang H."/>
            <person name="Zhang X."/>
            <person name="Huang J."/>
            <person name="Zhang X."/>
            <person name="Sun H."/>
            <person name="Wang H."/>
        </authorList>
    </citation>
    <scope>NUCLEOTIDE SEQUENCE [LARGE SCALE GENOMIC DNA]</scope>
    <source>
        <strain evidence="5">TB1705</strain>
        <tissue evidence="5">Leaf</tissue>
    </source>
</reference>
<dbReference type="InterPro" id="IPR011009">
    <property type="entry name" value="Kinase-like_dom_sf"/>
</dbReference>
<dbReference type="PROSITE" id="PS50011">
    <property type="entry name" value="PROTEIN_KINASE_DOM"/>
    <property type="match status" value="1"/>
</dbReference>
<dbReference type="OrthoDB" id="31113at2759"/>
<evidence type="ECO:0000256" key="2">
    <source>
        <dbReference type="ARBA" id="ARBA00023242"/>
    </source>
</evidence>
<accession>A0A7J7L4F8</accession>
<dbReference type="EMBL" id="JACGCM010002653">
    <property type="protein sequence ID" value="KAF6137487.1"/>
    <property type="molecule type" value="Genomic_DNA"/>
</dbReference>
<dbReference type="InterPro" id="IPR000719">
    <property type="entry name" value="Prot_kinase_dom"/>
</dbReference>
<dbReference type="Proteomes" id="UP000541444">
    <property type="component" value="Unassembled WGS sequence"/>
</dbReference>
<organism evidence="5 6">
    <name type="scientific">Kingdonia uniflora</name>
    <dbReference type="NCBI Taxonomy" id="39325"/>
    <lineage>
        <taxon>Eukaryota</taxon>
        <taxon>Viridiplantae</taxon>
        <taxon>Streptophyta</taxon>
        <taxon>Embryophyta</taxon>
        <taxon>Tracheophyta</taxon>
        <taxon>Spermatophyta</taxon>
        <taxon>Magnoliopsida</taxon>
        <taxon>Ranunculales</taxon>
        <taxon>Circaeasteraceae</taxon>
        <taxon>Kingdonia</taxon>
    </lineage>
</organism>
<dbReference type="PANTHER" id="PTHR16171">
    <property type="entry name" value="DNA REPAIR PROTEIN COMPLEMENTING XP-G CELLS-RELATED"/>
    <property type="match status" value="1"/>
</dbReference>
<feature type="domain" description="Protein kinase" evidence="4">
    <location>
        <begin position="1"/>
        <end position="230"/>
    </location>
</feature>
<keyword evidence="2" id="KW-0539">Nucleus</keyword>
<evidence type="ECO:0000256" key="1">
    <source>
        <dbReference type="ARBA" id="ARBA00004123"/>
    </source>
</evidence>
<protein>
    <recommendedName>
        <fullName evidence="4">Protein kinase domain-containing protein</fullName>
    </recommendedName>
</protein>
<evidence type="ECO:0000259" key="4">
    <source>
        <dbReference type="PROSITE" id="PS50011"/>
    </source>
</evidence>
<dbReference type="AlphaFoldDB" id="A0A7J7L4F8"/>
<sequence>MVCKKFLLCSGIGIINAIEVVNAFLEKDGLQKFMEWLESLDLTILGTLNGQNGTNSKKRKSKVKKNDGSLNRGQEDYQLEDDIDDTRQAFMDSRNVNKNWHISSSFPNESCHIHGVINRDLKLKNFLFASKKETAALKAIDFGLSVFLNLEPPRGDVLTLNTDGSLKCNIGGTEAIIRDSLGTVMVAPSGAMIRNNLGCSFPSAFCLSPWEQGLGINKKFIEIKKVTQGK</sequence>
<dbReference type="GO" id="GO:0005634">
    <property type="term" value="C:nucleus"/>
    <property type="evidence" value="ECO:0007669"/>
    <property type="project" value="UniProtKB-SubCell"/>
</dbReference>
<gene>
    <name evidence="5" type="ORF">GIB67_023246</name>
</gene>
<name>A0A7J7L4F8_9MAGN</name>
<evidence type="ECO:0000313" key="6">
    <source>
        <dbReference type="Proteomes" id="UP000541444"/>
    </source>
</evidence>
<dbReference type="GO" id="GO:0005524">
    <property type="term" value="F:ATP binding"/>
    <property type="evidence" value="ECO:0007669"/>
    <property type="project" value="InterPro"/>
</dbReference>